<sequence length="306" mass="35139">MAAIIEPYILKPSYILRAGLKACHVDDVIQDRRCQATNVRVFKAHFGRHPLHLAQVWRDLQLFGIMTVEEAKEKKSFRGFMLANNFLRLYESEDVRNARFGGNYDYNRALAWDFVGRIASLKVHRIRCPTTWPVRLGASADGTQLRTNEPRDEEMRRNPKNYAYKYNFAGLNYLIVLSLWTNHIWFASGGDPGSTHDMTITRQEFVDMVPDGCRVIADDAFTGKTEREKSIFAVSNNLDAPAVKEFKGRAKARQETINKRLKDYESMSKPFIYGIEKAKLCFAAVITLIQYSIEDTSKFGEPLYCL</sequence>
<dbReference type="EMBL" id="CAICTM010001257">
    <property type="protein sequence ID" value="CAB9522013.1"/>
    <property type="molecule type" value="Genomic_DNA"/>
</dbReference>
<name>A0A9N8HTB9_9STRA</name>
<proteinExistence type="predicted"/>
<dbReference type="AlphaFoldDB" id="A0A9N8HTB9"/>
<evidence type="ECO:0000313" key="4">
    <source>
        <dbReference type="EMBL" id="CAB9522013.1"/>
    </source>
</evidence>
<evidence type="ECO:0000256" key="1">
    <source>
        <dbReference type="ARBA" id="ARBA00001968"/>
    </source>
</evidence>
<dbReference type="Proteomes" id="UP001153069">
    <property type="component" value="Unassembled WGS sequence"/>
</dbReference>
<protein>
    <recommendedName>
        <fullName evidence="3">DDE Tnp4 domain-containing protein</fullName>
    </recommendedName>
</protein>
<comment type="caution">
    <text evidence="4">The sequence shown here is derived from an EMBL/GenBank/DDBJ whole genome shotgun (WGS) entry which is preliminary data.</text>
</comment>
<feature type="domain" description="DDE Tnp4" evidence="3">
    <location>
        <begin position="141"/>
        <end position="288"/>
    </location>
</feature>
<dbReference type="InterPro" id="IPR027806">
    <property type="entry name" value="HARBI1_dom"/>
</dbReference>
<evidence type="ECO:0000259" key="3">
    <source>
        <dbReference type="Pfam" id="PF13359"/>
    </source>
</evidence>
<reference evidence="4" key="1">
    <citation type="submission" date="2020-06" db="EMBL/GenBank/DDBJ databases">
        <authorList>
            <consortium name="Plant Systems Biology data submission"/>
        </authorList>
    </citation>
    <scope>NUCLEOTIDE SEQUENCE</scope>
    <source>
        <strain evidence="4">D6</strain>
    </source>
</reference>
<gene>
    <name evidence="4" type="ORF">SEMRO_1259_G256891.1</name>
</gene>
<organism evidence="4 5">
    <name type="scientific">Seminavis robusta</name>
    <dbReference type="NCBI Taxonomy" id="568900"/>
    <lineage>
        <taxon>Eukaryota</taxon>
        <taxon>Sar</taxon>
        <taxon>Stramenopiles</taxon>
        <taxon>Ochrophyta</taxon>
        <taxon>Bacillariophyta</taxon>
        <taxon>Bacillariophyceae</taxon>
        <taxon>Bacillariophycidae</taxon>
        <taxon>Naviculales</taxon>
        <taxon>Naviculaceae</taxon>
        <taxon>Seminavis</taxon>
    </lineage>
</organism>
<keyword evidence="5" id="KW-1185">Reference proteome</keyword>
<keyword evidence="2" id="KW-0479">Metal-binding</keyword>
<evidence type="ECO:0000313" key="5">
    <source>
        <dbReference type="Proteomes" id="UP001153069"/>
    </source>
</evidence>
<comment type="cofactor">
    <cofactor evidence="1">
        <name>a divalent metal cation</name>
        <dbReference type="ChEBI" id="CHEBI:60240"/>
    </cofactor>
</comment>
<accession>A0A9N8HTB9</accession>
<dbReference type="GO" id="GO:0046872">
    <property type="term" value="F:metal ion binding"/>
    <property type="evidence" value="ECO:0007669"/>
    <property type="project" value="UniProtKB-KW"/>
</dbReference>
<dbReference type="Pfam" id="PF13359">
    <property type="entry name" value="DDE_Tnp_4"/>
    <property type="match status" value="1"/>
</dbReference>
<evidence type="ECO:0000256" key="2">
    <source>
        <dbReference type="ARBA" id="ARBA00022723"/>
    </source>
</evidence>